<feature type="transmembrane region" description="Helical" evidence="8">
    <location>
        <begin position="62"/>
        <end position="82"/>
    </location>
</feature>
<feature type="transmembrane region" description="Helical" evidence="8">
    <location>
        <begin position="89"/>
        <end position="108"/>
    </location>
</feature>
<comment type="subcellular location">
    <subcellularLocation>
        <location evidence="1">Membrane</location>
        <topology evidence="1">Multi-pass membrane protein</topology>
    </subcellularLocation>
</comment>
<evidence type="ECO:0000256" key="1">
    <source>
        <dbReference type="ARBA" id="ARBA00004141"/>
    </source>
</evidence>
<evidence type="ECO:0000256" key="3">
    <source>
        <dbReference type="ARBA" id="ARBA00022692"/>
    </source>
</evidence>
<dbReference type="InterPro" id="IPR011701">
    <property type="entry name" value="MFS"/>
</dbReference>
<feature type="transmembrane region" description="Helical" evidence="8">
    <location>
        <begin position="309"/>
        <end position="331"/>
    </location>
</feature>
<feature type="transmembrane region" description="Helical" evidence="8">
    <location>
        <begin position="416"/>
        <end position="439"/>
    </location>
</feature>
<dbReference type="CDD" id="cd17328">
    <property type="entry name" value="MFS_spinster_like"/>
    <property type="match status" value="1"/>
</dbReference>
<dbReference type="Proteomes" id="UP000728032">
    <property type="component" value="Unassembled WGS sequence"/>
</dbReference>
<name>A0A7R9QFU6_9ACAR</name>
<dbReference type="OrthoDB" id="6770063at2759"/>
<dbReference type="GO" id="GO:0016020">
    <property type="term" value="C:membrane"/>
    <property type="evidence" value="ECO:0007669"/>
    <property type="project" value="UniProtKB-SubCell"/>
</dbReference>
<feature type="transmembrane region" description="Helical" evidence="8">
    <location>
        <begin position="153"/>
        <end position="173"/>
    </location>
</feature>
<dbReference type="SUPFAM" id="SSF103473">
    <property type="entry name" value="MFS general substrate transporter"/>
    <property type="match status" value="1"/>
</dbReference>
<evidence type="ECO:0000313" key="10">
    <source>
        <dbReference type="EMBL" id="CAD7644328.1"/>
    </source>
</evidence>
<gene>
    <name evidence="10" type="ORF">ONB1V03_LOCUS4604</name>
</gene>
<dbReference type="Gene3D" id="1.20.1250.20">
    <property type="entry name" value="MFS general substrate transporter like domains"/>
    <property type="match status" value="1"/>
</dbReference>
<keyword evidence="2" id="KW-0813">Transport</keyword>
<keyword evidence="4 8" id="KW-1133">Transmembrane helix</keyword>
<evidence type="ECO:0000256" key="6">
    <source>
        <dbReference type="ARBA" id="ARBA00024338"/>
    </source>
</evidence>
<feature type="transmembrane region" description="Helical" evidence="8">
    <location>
        <begin position="275"/>
        <end position="297"/>
    </location>
</feature>
<dbReference type="PANTHER" id="PTHR23505">
    <property type="entry name" value="SPINSTER"/>
    <property type="match status" value="1"/>
</dbReference>
<keyword evidence="11" id="KW-1185">Reference proteome</keyword>
<dbReference type="PROSITE" id="PS50850">
    <property type="entry name" value="MFS"/>
    <property type="match status" value="1"/>
</dbReference>
<evidence type="ECO:0000259" key="9">
    <source>
        <dbReference type="PROSITE" id="PS50850"/>
    </source>
</evidence>
<evidence type="ECO:0000256" key="5">
    <source>
        <dbReference type="ARBA" id="ARBA00023136"/>
    </source>
</evidence>
<feature type="domain" description="Major facilitator superfamily (MFS) profile" evidence="9">
    <location>
        <begin position="24"/>
        <end position="443"/>
    </location>
</feature>
<evidence type="ECO:0000313" key="11">
    <source>
        <dbReference type="Proteomes" id="UP000728032"/>
    </source>
</evidence>
<keyword evidence="5 8" id="KW-0472">Membrane</keyword>
<dbReference type="AlphaFoldDB" id="A0A7R9QFU6"/>
<dbReference type="GO" id="GO:0022857">
    <property type="term" value="F:transmembrane transporter activity"/>
    <property type="evidence" value="ECO:0007669"/>
    <property type="project" value="InterPro"/>
</dbReference>
<comment type="similarity">
    <text evidence="6">Belongs to the major facilitator superfamily. Spinster (TC 2.A.1.49) family.</text>
</comment>
<dbReference type="InterPro" id="IPR044770">
    <property type="entry name" value="MFS_spinster-like"/>
</dbReference>
<dbReference type="Pfam" id="PF07690">
    <property type="entry name" value="MFS_1"/>
    <property type="match status" value="1"/>
</dbReference>
<evidence type="ECO:0000256" key="4">
    <source>
        <dbReference type="ARBA" id="ARBA00022989"/>
    </source>
</evidence>
<feature type="transmembrane region" description="Helical" evidence="8">
    <location>
        <begin position="235"/>
        <end position="255"/>
    </location>
</feature>
<keyword evidence="3 8" id="KW-0812">Transmembrane</keyword>
<feature type="transmembrane region" description="Helical" evidence="8">
    <location>
        <begin position="185"/>
        <end position="201"/>
    </location>
</feature>
<evidence type="ECO:0000256" key="7">
    <source>
        <dbReference type="SAM" id="MobiDB-lite"/>
    </source>
</evidence>
<dbReference type="PANTHER" id="PTHR23505:SF79">
    <property type="entry name" value="PROTEIN SPINSTER"/>
    <property type="match status" value="1"/>
</dbReference>
<accession>A0A7R9QFU6</accession>
<dbReference type="EMBL" id="OC916455">
    <property type="protein sequence ID" value="CAD7644328.1"/>
    <property type="molecule type" value="Genomic_DNA"/>
</dbReference>
<organism evidence="10">
    <name type="scientific">Oppiella nova</name>
    <dbReference type="NCBI Taxonomy" id="334625"/>
    <lineage>
        <taxon>Eukaryota</taxon>
        <taxon>Metazoa</taxon>
        <taxon>Ecdysozoa</taxon>
        <taxon>Arthropoda</taxon>
        <taxon>Chelicerata</taxon>
        <taxon>Arachnida</taxon>
        <taxon>Acari</taxon>
        <taxon>Acariformes</taxon>
        <taxon>Sarcoptiformes</taxon>
        <taxon>Oribatida</taxon>
        <taxon>Brachypylina</taxon>
        <taxon>Oppioidea</taxon>
        <taxon>Oppiidae</taxon>
        <taxon>Oppiella</taxon>
    </lineage>
</organism>
<dbReference type="InterPro" id="IPR036259">
    <property type="entry name" value="MFS_trans_sf"/>
</dbReference>
<dbReference type="EMBL" id="CAJPVJ010001630">
    <property type="protein sequence ID" value="CAG2165058.1"/>
    <property type="molecule type" value="Genomic_DNA"/>
</dbReference>
<feature type="transmembrane region" description="Helical" evidence="8">
    <location>
        <begin position="19"/>
        <end position="37"/>
    </location>
</feature>
<reference evidence="10" key="1">
    <citation type="submission" date="2020-11" db="EMBL/GenBank/DDBJ databases">
        <authorList>
            <person name="Tran Van P."/>
        </authorList>
    </citation>
    <scope>NUCLEOTIDE SEQUENCE</scope>
</reference>
<protein>
    <recommendedName>
        <fullName evidence="9">Major facilitator superfamily (MFS) profile domain-containing protein</fullName>
    </recommendedName>
</protein>
<sequence length="502" mass="55578">MPCPTWCPTRCPRWTGGPWESYISVFILFLINLLNYMDRFTIAGVLNQIEKYYDLNHSQSGLLQTSFILCYMVFAPVFGYLGDRYSRKLIMMFGICFWSVTTFMGSFIPSQYAPAFFVMRALVGIGEASYSTIAPTIIADLFAPGVRSRMLGIFYFAIPVGSGMGYIVGSAVAEWTGDWKNALRVTPGLGLVCAVMISVLVREPSRGESEGVSGDSTEKTSIADDIRYLLTVRSYIWSTIGFTCVCFAVGALSWWAPTFMKLAYEVQGDNKSDDWIGLIFGVIACIGGIIGVFMGMSGSQYFRLYNPRADPLVCAVGVLSAVPFCFLALALTVKSIAFSWFFIFLGITLLSTNWSVVADMLLYVITPNRRSFAQSLQILTSHLLGDASSPFVIGLLSDTFNKNADSDQSRFWSLQYSLYLTPFVMVLGGFAFLYTSLFIEKDREKCKQQTQGQRSRTSSDTSIHTLPPSSTSTTLAADDNVVDIDTNNSLIDSDSKYLIDHS</sequence>
<evidence type="ECO:0000256" key="8">
    <source>
        <dbReference type="SAM" id="Phobius"/>
    </source>
</evidence>
<feature type="transmembrane region" description="Helical" evidence="8">
    <location>
        <begin position="337"/>
        <end position="364"/>
    </location>
</feature>
<feature type="transmembrane region" description="Helical" evidence="8">
    <location>
        <begin position="376"/>
        <end position="396"/>
    </location>
</feature>
<evidence type="ECO:0000256" key="2">
    <source>
        <dbReference type="ARBA" id="ARBA00022448"/>
    </source>
</evidence>
<feature type="region of interest" description="Disordered" evidence="7">
    <location>
        <begin position="448"/>
        <end position="474"/>
    </location>
</feature>
<dbReference type="InterPro" id="IPR020846">
    <property type="entry name" value="MFS_dom"/>
</dbReference>
<proteinExistence type="inferred from homology"/>